<accession>A0A0K8R542</accession>
<reference evidence="3" key="1">
    <citation type="submission" date="2012-12" db="EMBL/GenBank/DDBJ databases">
        <title>Identification and characterization of a phenylalanine ammonia-lyase gene family in Isatis indigotica Fort.</title>
        <authorList>
            <person name="Liu Q."/>
            <person name="Chen J."/>
            <person name="Zhou X."/>
            <person name="Di P."/>
            <person name="Xiao Y."/>
            <person name="Xuan H."/>
            <person name="Zhang L."/>
            <person name="Chen W."/>
        </authorList>
    </citation>
    <scope>NUCLEOTIDE SEQUENCE</scope>
    <source>
        <tissue evidence="3">Salivary gland</tissue>
    </source>
</reference>
<keyword evidence="2" id="KW-0732">Signal</keyword>
<organism evidence="3">
    <name type="scientific">Ixodes ricinus</name>
    <name type="common">Common tick</name>
    <name type="synonym">Acarus ricinus</name>
    <dbReference type="NCBI Taxonomy" id="34613"/>
    <lineage>
        <taxon>Eukaryota</taxon>
        <taxon>Metazoa</taxon>
        <taxon>Ecdysozoa</taxon>
        <taxon>Arthropoda</taxon>
        <taxon>Chelicerata</taxon>
        <taxon>Arachnida</taxon>
        <taxon>Acari</taxon>
        <taxon>Parasitiformes</taxon>
        <taxon>Ixodida</taxon>
        <taxon>Ixodoidea</taxon>
        <taxon>Ixodidae</taxon>
        <taxon>Ixodinae</taxon>
        <taxon>Ixodes</taxon>
    </lineage>
</organism>
<sequence length="152" mass="16736">MKAKLYVLATFILVLHESFGILGSSVQRKSGAGSHKCGRISGFTVSTTSTRLSPKTVTYSNWTYENVTTQFEYIGNYTGHEMCLSNCNPCHPKPCTCRPGCECLPMKGYPAVGRCVKKGTPLPPGVEQGTRQCKNKKGKKKKLEDKKNIVLE</sequence>
<evidence type="ECO:0000313" key="3">
    <source>
        <dbReference type="EMBL" id="JAA65589.1"/>
    </source>
</evidence>
<evidence type="ECO:0000256" key="2">
    <source>
        <dbReference type="SAM" id="SignalP"/>
    </source>
</evidence>
<feature type="region of interest" description="Disordered" evidence="1">
    <location>
        <begin position="120"/>
        <end position="152"/>
    </location>
</feature>
<feature type="chain" id="PRO_5005516206" evidence="2">
    <location>
        <begin position="21"/>
        <end position="152"/>
    </location>
</feature>
<feature type="signal peptide" evidence="2">
    <location>
        <begin position="1"/>
        <end position="20"/>
    </location>
</feature>
<dbReference type="AlphaFoldDB" id="A0A0K8R542"/>
<name>A0A0K8R542_IXORI</name>
<evidence type="ECO:0000256" key="1">
    <source>
        <dbReference type="SAM" id="MobiDB-lite"/>
    </source>
</evidence>
<feature type="compositionally biased region" description="Basic and acidic residues" evidence="1">
    <location>
        <begin position="142"/>
        <end position="152"/>
    </location>
</feature>
<proteinExistence type="evidence at transcript level"/>
<protein>
    <submittedName>
        <fullName evidence="3">Putative secreted protein</fullName>
    </submittedName>
</protein>
<dbReference type="EMBL" id="GADI01008219">
    <property type="protein sequence ID" value="JAA65589.1"/>
    <property type="molecule type" value="mRNA"/>
</dbReference>